<protein>
    <submittedName>
        <fullName evidence="2">Uncharacterized protein</fullName>
    </submittedName>
</protein>
<proteinExistence type="predicted"/>
<keyword evidence="3" id="KW-1185">Reference proteome</keyword>
<feature type="signal peptide" evidence="1">
    <location>
        <begin position="1"/>
        <end position="21"/>
    </location>
</feature>
<evidence type="ECO:0000256" key="1">
    <source>
        <dbReference type="SAM" id="SignalP"/>
    </source>
</evidence>
<dbReference type="AlphaFoldDB" id="A0A8T2N076"/>
<sequence>METELHVKLILSLQLLLTAHGDRALTHSTWRQSFQLTSSSYCSSNSHHMETELPALTHSTWRQSFQLTSSSDCSSYSLHMETELPVNLILLLKI</sequence>
<organism evidence="2 3">
    <name type="scientific">Albula glossodonta</name>
    <name type="common">roundjaw bonefish</name>
    <dbReference type="NCBI Taxonomy" id="121402"/>
    <lineage>
        <taxon>Eukaryota</taxon>
        <taxon>Metazoa</taxon>
        <taxon>Chordata</taxon>
        <taxon>Craniata</taxon>
        <taxon>Vertebrata</taxon>
        <taxon>Euteleostomi</taxon>
        <taxon>Actinopterygii</taxon>
        <taxon>Neopterygii</taxon>
        <taxon>Teleostei</taxon>
        <taxon>Albuliformes</taxon>
        <taxon>Albulidae</taxon>
        <taxon>Albula</taxon>
    </lineage>
</organism>
<keyword evidence="1" id="KW-0732">Signal</keyword>
<evidence type="ECO:0000313" key="2">
    <source>
        <dbReference type="EMBL" id="KAG9330007.1"/>
    </source>
</evidence>
<accession>A0A8T2N076</accession>
<name>A0A8T2N076_9TELE</name>
<reference evidence="2" key="1">
    <citation type="thesis" date="2021" institute="BYU ScholarsArchive" country="Provo, UT, USA">
        <title>Applications of and Algorithms for Genome Assembly and Genomic Analyses with an Emphasis on Marine Teleosts.</title>
        <authorList>
            <person name="Pickett B.D."/>
        </authorList>
    </citation>
    <scope>NUCLEOTIDE SEQUENCE</scope>
    <source>
        <strain evidence="2">HI-2016</strain>
    </source>
</reference>
<dbReference type="Proteomes" id="UP000824540">
    <property type="component" value="Unassembled WGS sequence"/>
</dbReference>
<comment type="caution">
    <text evidence="2">The sequence shown here is derived from an EMBL/GenBank/DDBJ whole genome shotgun (WGS) entry which is preliminary data.</text>
</comment>
<feature type="chain" id="PRO_5035935238" evidence="1">
    <location>
        <begin position="22"/>
        <end position="94"/>
    </location>
</feature>
<dbReference type="EMBL" id="JAFBMS010000801">
    <property type="protein sequence ID" value="KAG9330007.1"/>
    <property type="molecule type" value="Genomic_DNA"/>
</dbReference>
<evidence type="ECO:0000313" key="3">
    <source>
        <dbReference type="Proteomes" id="UP000824540"/>
    </source>
</evidence>
<gene>
    <name evidence="2" type="ORF">JZ751_028278</name>
</gene>